<evidence type="ECO:0000256" key="12">
    <source>
        <dbReference type="ARBA" id="ARBA00023157"/>
    </source>
</evidence>
<evidence type="ECO:0000313" key="19">
    <source>
        <dbReference type="EMBL" id="JAU32767.1"/>
    </source>
</evidence>
<proteinExistence type="inferred from homology"/>
<dbReference type="GO" id="GO:0140825">
    <property type="term" value="F:lactoperoxidase activity"/>
    <property type="evidence" value="ECO:0007669"/>
    <property type="project" value="UniProtKB-EC"/>
</dbReference>
<evidence type="ECO:0000256" key="8">
    <source>
        <dbReference type="ARBA" id="ARBA00022723"/>
    </source>
</evidence>
<dbReference type="InterPro" id="IPR000823">
    <property type="entry name" value="Peroxidase_pln"/>
</dbReference>
<name>A0A1J3EMH6_NOCCA</name>
<dbReference type="Gene3D" id="1.10.420.10">
    <property type="entry name" value="Peroxidase, domain 2"/>
    <property type="match status" value="1"/>
</dbReference>
<reference evidence="19" key="1">
    <citation type="submission" date="2016-07" db="EMBL/GenBank/DDBJ databases">
        <title>De novo transcriptome assembly of four accessions of the metal hyperaccumulator plant Noccaea caerulescens.</title>
        <authorList>
            <person name="Blande D."/>
            <person name="Halimaa P."/>
            <person name="Tervahauta A.I."/>
            <person name="Aarts M.G."/>
            <person name="Karenlampi S.O."/>
        </authorList>
    </citation>
    <scope>NUCLEOTIDE SEQUENCE</scope>
</reference>
<dbReference type="Pfam" id="PF00141">
    <property type="entry name" value="peroxidase"/>
    <property type="match status" value="1"/>
</dbReference>
<evidence type="ECO:0000256" key="6">
    <source>
        <dbReference type="ARBA" id="ARBA00022559"/>
    </source>
</evidence>
<organism evidence="19">
    <name type="scientific">Noccaea caerulescens</name>
    <name type="common">Alpine penny-cress</name>
    <name type="synonym">Thlaspi caerulescens</name>
    <dbReference type="NCBI Taxonomy" id="107243"/>
    <lineage>
        <taxon>Eukaryota</taxon>
        <taxon>Viridiplantae</taxon>
        <taxon>Streptophyta</taxon>
        <taxon>Embryophyta</taxon>
        <taxon>Tracheophyta</taxon>
        <taxon>Spermatophyta</taxon>
        <taxon>Magnoliopsida</taxon>
        <taxon>eudicotyledons</taxon>
        <taxon>Gunneridae</taxon>
        <taxon>Pentapetalae</taxon>
        <taxon>rosids</taxon>
        <taxon>malvids</taxon>
        <taxon>Brassicales</taxon>
        <taxon>Brassicaceae</taxon>
        <taxon>Coluteocarpeae</taxon>
        <taxon>Noccaea</taxon>
    </lineage>
</organism>
<feature type="disulfide bond" evidence="16">
    <location>
        <begin position="43"/>
        <end position="48"/>
    </location>
</feature>
<keyword evidence="9" id="KW-0732">Signal</keyword>
<comment type="cofactor">
    <cofactor evidence="2">
        <name>heme b</name>
        <dbReference type="ChEBI" id="CHEBI:60344"/>
    </cofactor>
</comment>
<dbReference type="AlphaFoldDB" id="A0A1J3EMH6"/>
<keyword evidence="10" id="KW-0560">Oxidoreductase</keyword>
<evidence type="ECO:0000256" key="16">
    <source>
        <dbReference type="PIRSR" id="PIRSR600823-5"/>
    </source>
</evidence>
<comment type="cofactor">
    <cofactor evidence="15">
        <name>Ca(2+)</name>
        <dbReference type="ChEBI" id="CHEBI:29108"/>
    </cofactor>
    <text evidence="15">Binds 2 calcium ions per subunit.</text>
</comment>
<dbReference type="GO" id="GO:0006979">
    <property type="term" value="P:response to oxidative stress"/>
    <property type="evidence" value="ECO:0007669"/>
    <property type="project" value="InterPro"/>
</dbReference>
<keyword evidence="15" id="KW-0106">Calcium</keyword>
<evidence type="ECO:0000256" key="1">
    <source>
        <dbReference type="ARBA" id="ARBA00000189"/>
    </source>
</evidence>
<keyword evidence="12 16" id="KW-1015">Disulfide bond</keyword>
<dbReference type="GO" id="GO:0042744">
    <property type="term" value="P:hydrogen peroxide catabolic process"/>
    <property type="evidence" value="ECO:0007669"/>
    <property type="project" value="UniProtKB-KW"/>
</dbReference>
<feature type="disulfide bond" evidence="16">
    <location>
        <begin position="10"/>
        <end position="86"/>
    </location>
</feature>
<comment type="catalytic activity">
    <reaction evidence="1">
        <text>2 a phenolic donor + H2O2 = 2 a phenolic radical donor + 2 H2O</text>
        <dbReference type="Rhea" id="RHEA:56136"/>
        <dbReference type="ChEBI" id="CHEBI:15377"/>
        <dbReference type="ChEBI" id="CHEBI:16240"/>
        <dbReference type="ChEBI" id="CHEBI:139520"/>
        <dbReference type="ChEBI" id="CHEBI:139521"/>
        <dbReference type="EC" id="1.11.1.7"/>
    </reaction>
</comment>
<dbReference type="GO" id="GO:0046872">
    <property type="term" value="F:metal ion binding"/>
    <property type="evidence" value="ECO:0007669"/>
    <property type="project" value="UniProtKB-KW"/>
</dbReference>
<feature type="binding site" evidence="15">
    <location>
        <position position="42"/>
    </location>
    <ligand>
        <name>Ca(2+)</name>
        <dbReference type="ChEBI" id="CHEBI:29108"/>
        <label>1</label>
    </ligand>
</feature>
<dbReference type="PRINTS" id="PR00461">
    <property type="entry name" value="PLPEROXIDASE"/>
</dbReference>
<evidence type="ECO:0000256" key="14">
    <source>
        <dbReference type="PIRSR" id="PIRSR600823-2"/>
    </source>
</evidence>
<feature type="binding site" evidence="14">
    <location>
        <position position="132"/>
    </location>
    <ligand>
        <name>substrate</name>
    </ligand>
</feature>
<evidence type="ECO:0000256" key="7">
    <source>
        <dbReference type="ARBA" id="ARBA00022617"/>
    </source>
</evidence>
<evidence type="ECO:0000256" key="2">
    <source>
        <dbReference type="ARBA" id="ARBA00001970"/>
    </source>
</evidence>
<dbReference type="SUPFAM" id="SSF48113">
    <property type="entry name" value="Heme-dependent peroxidases"/>
    <property type="match status" value="1"/>
</dbReference>
<keyword evidence="7" id="KW-0349">Heme</keyword>
<keyword evidence="6 19" id="KW-0575">Peroxidase</keyword>
<evidence type="ECO:0000256" key="4">
    <source>
        <dbReference type="ARBA" id="ARBA00012313"/>
    </source>
</evidence>
<feature type="domain" description="Plant heme peroxidase family profile" evidence="18">
    <location>
        <begin position="1"/>
        <end position="160"/>
    </location>
</feature>
<evidence type="ECO:0000256" key="10">
    <source>
        <dbReference type="ARBA" id="ARBA00023002"/>
    </source>
</evidence>
<feature type="binding site" evidence="15">
    <location>
        <position position="47"/>
    </location>
    <ligand>
        <name>Ca(2+)</name>
        <dbReference type="ChEBI" id="CHEBI:29108"/>
        <label>1</label>
    </ligand>
</feature>
<dbReference type="Gene3D" id="1.10.520.10">
    <property type="match status" value="1"/>
</dbReference>
<evidence type="ECO:0000256" key="5">
    <source>
        <dbReference type="ARBA" id="ARBA00022525"/>
    </source>
</evidence>
<feature type="binding site" evidence="15">
    <location>
        <position position="60"/>
    </location>
    <ligand>
        <name>Ca(2+)</name>
        <dbReference type="ChEBI" id="CHEBI:29108"/>
        <label>1</label>
    </ligand>
</feature>
<dbReference type="InterPro" id="IPR002016">
    <property type="entry name" value="Haem_peroxidase"/>
</dbReference>
<evidence type="ECO:0000256" key="13">
    <source>
        <dbReference type="ARBA" id="ARBA00023324"/>
    </source>
</evidence>
<evidence type="ECO:0000256" key="9">
    <source>
        <dbReference type="ARBA" id="ARBA00022729"/>
    </source>
</evidence>
<comment type="similarity">
    <text evidence="17">Belongs to the peroxidase family.</text>
</comment>
<dbReference type="PROSITE" id="PS50873">
    <property type="entry name" value="PEROXIDASE_4"/>
    <property type="match status" value="1"/>
</dbReference>
<dbReference type="PANTHER" id="PTHR31235">
    <property type="entry name" value="PEROXIDASE 25-RELATED"/>
    <property type="match status" value="1"/>
</dbReference>
<feature type="binding site" evidence="15">
    <location>
        <position position="45"/>
    </location>
    <ligand>
        <name>Ca(2+)</name>
        <dbReference type="ChEBI" id="CHEBI:29108"/>
        <label>1</label>
    </ligand>
</feature>
<protein>
    <recommendedName>
        <fullName evidence="4">peroxidase</fullName>
        <ecNumber evidence="4">1.11.1.7</ecNumber>
    </recommendedName>
</protein>
<dbReference type="FunFam" id="1.10.520.10:FF:000008">
    <property type="entry name" value="Peroxidase"/>
    <property type="match status" value="1"/>
</dbReference>
<evidence type="ECO:0000259" key="18">
    <source>
        <dbReference type="PROSITE" id="PS50873"/>
    </source>
</evidence>
<gene>
    <name evidence="19" type="ORF">LC_TR14638_c1_g1_i1_g.50062</name>
</gene>
<dbReference type="EMBL" id="GEVK01020065">
    <property type="protein sequence ID" value="JAU32767.1"/>
    <property type="molecule type" value="Transcribed_RNA"/>
</dbReference>
<keyword evidence="5" id="KW-0964">Secreted</keyword>
<keyword evidence="11" id="KW-0408">Iron</keyword>
<keyword evidence="8 15" id="KW-0479">Metal-binding</keyword>
<sequence>MAHGFYSVACPLAESIVRATVTAAFSVQPNIAPGLLKLQYRDCFVEGCDGSVLISGPNTEKTAAANVNLRGFEVIEDIKRQIELVCPGVVSCADILASATRDSVVLTNGSSWDVKSGRKDGRVSLAANVDLPFQNVSITSLVKIFAAHGLNTEDFVALLGQLNLYHFRYMSMKDLVQDQRTYIKTKK</sequence>
<evidence type="ECO:0000256" key="17">
    <source>
        <dbReference type="RuleBase" id="RU004241"/>
    </source>
</evidence>
<evidence type="ECO:0000256" key="3">
    <source>
        <dbReference type="ARBA" id="ARBA00002322"/>
    </source>
</evidence>
<evidence type="ECO:0000256" key="15">
    <source>
        <dbReference type="PIRSR" id="PIRSR600823-3"/>
    </source>
</evidence>
<feature type="binding site" evidence="15">
    <location>
        <position position="51"/>
    </location>
    <ligand>
        <name>Ca(2+)</name>
        <dbReference type="ChEBI" id="CHEBI:29108"/>
        <label>1</label>
    </ligand>
</feature>
<evidence type="ECO:0000256" key="11">
    <source>
        <dbReference type="ARBA" id="ARBA00023004"/>
    </source>
</evidence>
<dbReference type="GO" id="GO:0020037">
    <property type="term" value="F:heme binding"/>
    <property type="evidence" value="ECO:0007669"/>
    <property type="project" value="InterPro"/>
</dbReference>
<feature type="binding site" evidence="15">
    <location>
        <position position="49"/>
    </location>
    <ligand>
        <name>Ca(2+)</name>
        <dbReference type="ChEBI" id="CHEBI:29108"/>
        <label>1</label>
    </ligand>
</feature>
<dbReference type="InterPro" id="IPR010255">
    <property type="entry name" value="Haem_peroxidase_sf"/>
</dbReference>
<dbReference type="EC" id="1.11.1.7" evidence="4"/>
<comment type="function">
    <text evidence="3">Removal of H(2)O(2), oxidation of toxic reductants, biosynthesis and degradation of lignin, suberization, auxin catabolism, response to environmental stresses such as wounding, pathogen attack and oxidative stress. These functions might be dependent on each isozyme/isoform in each plant tissue.</text>
</comment>
<accession>A0A1J3EMH6</accession>
<dbReference type="PRINTS" id="PR00458">
    <property type="entry name" value="PEROXIDASE"/>
</dbReference>
<keyword evidence="13" id="KW-0376">Hydrogen peroxide</keyword>